<dbReference type="Pfam" id="PF00251">
    <property type="entry name" value="Glyco_hydro_32N"/>
    <property type="match status" value="1"/>
</dbReference>
<comment type="function">
    <text evidence="9">Enables the bacterium to metabolize sucrose as a sole carbon source.</text>
</comment>
<dbReference type="UniPathway" id="UPA00238"/>
<dbReference type="SMART" id="SM00640">
    <property type="entry name" value="Glyco_32"/>
    <property type="match status" value="1"/>
</dbReference>
<comment type="similarity">
    <text evidence="2 8">Belongs to the glycosyl hydrolase 32 family.</text>
</comment>
<name>A0A1K2H356_9LACT</name>
<keyword evidence="5 8" id="KW-0378">Hydrolase</keyword>
<dbReference type="InterPro" id="IPR023296">
    <property type="entry name" value="Glyco_hydro_beta-prop_sf"/>
</dbReference>
<evidence type="ECO:0000256" key="9">
    <source>
        <dbReference type="RuleBase" id="RU365015"/>
    </source>
</evidence>
<dbReference type="EMBL" id="JXJT01000003">
    <property type="protein sequence ID" value="PCS04413.1"/>
    <property type="molecule type" value="Genomic_DNA"/>
</dbReference>
<dbReference type="SUPFAM" id="SSF49899">
    <property type="entry name" value="Concanavalin A-like lectins/glucanases"/>
    <property type="match status" value="1"/>
</dbReference>
<dbReference type="InterPro" id="IPR001362">
    <property type="entry name" value="Glyco_hydro_32"/>
</dbReference>
<feature type="domain" description="Glycosyl hydrolase family 32 N-terminal" evidence="10">
    <location>
        <begin position="28"/>
        <end position="334"/>
    </location>
</feature>
<keyword evidence="9" id="KW-0119">Carbohydrate metabolism</keyword>
<dbReference type="InterPro" id="IPR051214">
    <property type="entry name" value="GH32_Enzymes"/>
</dbReference>
<dbReference type="Proteomes" id="UP000185655">
    <property type="component" value="Unassembled WGS sequence"/>
</dbReference>
<proteinExistence type="inferred from homology"/>
<dbReference type="Gene3D" id="2.60.120.560">
    <property type="entry name" value="Exo-inulinase, domain 1"/>
    <property type="match status" value="1"/>
</dbReference>
<evidence type="ECO:0000256" key="3">
    <source>
        <dbReference type="ARBA" id="ARBA00012758"/>
    </source>
</evidence>
<dbReference type="GO" id="GO:0004564">
    <property type="term" value="F:beta-fructofuranosidase activity"/>
    <property type="evidence" value="ECO:0007669"/>
    <property type="project" value="UniProtKB-EC"/>
</dbReference>
<dbReference type="PANTHER" id="PTHR43101:SF1">
    <property type="entry name" value="BETA-FRUCTOSIDASE"/>
    <property type="match status" value="1"/>
</dbReference>
<evidence type="ECO:0000256" key="2">
    <source>
        <dbReference type="ARBA" id="ARBA00009902"/>
    </source>
</evidence>
<dbReference type="SUPFAM" id="SSF75005">
    <property type="entry name" value="Arabinanase/levansucrase/invertase"/>
    <property type="match status" value="1"/>
</dbReference>
<dbReference type="GO" id="GO:0005737">
    <property type="term" value="C:cytoplasm"/>
    <property type="evidence" value="ECO:0007669"/>
    <property type="project" value="UniProtKB-SubCell"/>
</dbReference>
<protein>
    <recommendedName>
        <fullName evidence="4 8">Sucrose-6-phosphate hydrolase</fullName>
        <ecNumber evidence="3 8">3.2.1.26</ecNumber>
    </recommendedName>
    <alternativeName>
        <fullName evidence="7 9">Invertase</fullName>
    </alternativeName>
</protein>
<evidence type="ECO:0000256" key="5">
    <source>
        <dbReference type="ARBA" id="ARBA00022801"/>
    </source>
</evidence>
<evidence type="ECO:0000256" key="1">
    <source>
        <dbReference type="ARBA" id="ARBA00004914"/>
    </source>
</evidence>
<dbReference type="Pfam" id="PF08244">
    <property type="entry name" value="Glyco_hydro_32C"/>
    <property type="match status" value="1"/>
</dbReference>
<reference evidence="12 15" key="1">
    <citation type="submission" date="2014-12" db="EMBL/GenBank/DDBJ databases">
        <title>Draft genome sequences of 10 type strains of Lactococcus.</title>
        <authorList>
            <person name="Sun Z."/>
            <person name="Zhong Z."/>
            <person name="Liu W."/>
            <person name="Zhang W."/>
            <person name="Zhang H."/>
        </authorList>
    </citation>
    <scope>NUCLEOTIDE SEQUENCE [LARGE SCALE GENOMIC DNA]</scope>
    <source>
        <strain evidence="12 15">DSM 22330</strain>
    </source>
</reference>
<dbReference type="InterPro" id="IPR013148">
    <property type="entry name" value="Glyco_hydro_32_N"/>
</dbReference>
<evidence type="ECO:0000313" key="13">
    <source>
        <dbReference type="EMBL" id="SFZ70142.1"/>
    </source>
</evidence>
<organism evidence="13 14">
    <name type="scientific">Pseudolactococcus chungangensis CAU 28 = DSM 22330</name>
    <dbReference type="NCBI Taxonomy" id="1122154"/>
    <lineage>
        <taxon>Bacteria</taxon>
        <taxon>Bacillati</taxon>
        <taxon>Bacillota</taxon>
        <taxon>Bacilli</taxon>
        <taxon>Lactobacillales</taxon>
        <taxon>Streptococcaceae</taxon>
        <taxon>Pseudolactococcus</taxon>
    </lineage>
</organism>
<accession>A0A1K2H356</accession>
<keyword evidence="6 8" id="KW-0326">Glycosidase</keyword>
<dbReference type="STRING" id="1122154.SAMN02746068_00083"/>
<reference evidence="13 14" key="2">
    <citation type="submission" date="2016-11" db="EMBL/GenBank/DDBJ databases">
        <authorList>
            <person name="Jaros S."/>
            <person name="Januszkiewicz K."/>
            <person name="Wedrychowicz H."/>
        </authorList>
    </citation>
    <scope>NUCLEOTIDE SEQUENCE [LARGE SCALE GENOMIC DNA]</scope>
    <source>
        <strain evidence="13 14">DSM 22330</strain>
    </source>
</reference>
<evidence type="ECO:0000256" key="7">
    <source>
        <dbReference type="ARBA" id="ARBA00033367"/>
    </source>
</evidence>
<evidence type="ECO:0000313" key="14">
    <source>
        <dbReference type="Proteomes" id="UP000185655"/>
    </source>
</evidence>
<comment type="subcellular location">
    <subcellularLocation>
        <location evidence="9">Cytoplasm</location>
    </subcellularLocation>
</comment>
<evidence type="ECO:0000256" key="6">
    <source>
        <dbReference type="ARBA" id="ARBA00023295"/>
    </source>
</evidence>
<evidence type="ECO:0000259" key="11">
    <source>
        <dbReference type="Pfam" id="PF08244"/>
    </source>
</evidence>
<dbReference type="GO" id="GO:0005985">
    <property type="term" value="P:sucrose metabolic process"/>
    <property type="evidence" value="ECO:0007669"/>
    <property type="project" value="UniProtKB-UniPathway"/>
</dbReference>
<evidence type="ECO:0000256" key="8">
    <source>
        <dbReference type="RuleBase" id="RU362110"/>
    </source>
</evidence>
<comment type="catalytic activity">
    <reaction evidence="8">
        <text>Hydrolysis of terminal non-reducing beta-D-fructofuranoside residues in beta-D-fructofuranosides.</text>
        <dbReference type="EC" id="3.2.1.26"/>
    </reaction>
</comment>
<dbReference type="AlphaFoldDB" id="A0A1K2H356"/>
<dbReference type="CDD" id="cd08996">
    <property type="entry name" value="GH32_FFase"/>
    <property type="match status" value="1"/>
</dbReference>
<dbReference type="EC" id="3.2.1.26" evidence="3 8"/>
<feature type="domain" description="Glycosyl hydrolase family 32 C-terminal" evidence="11">
    <location>
        <begin position="343"/>
        <end position="476"/>
    </location>
</feature>
<gene>
    <name evidence="12" type="ORF">RR45_GL001347</name>
    <name evidence="13" type="ORF">SAMN02746068_00083</name>
</gene>
<dbReference type="NCBIfam" id="TIGR01322">
    <property type="entry name" value="scrB_fam"/>
    <property type="match status" value="1"/>
</dbReference>
<evidence type="ECO:0000259" key="10">
    <source>
        <dbReference type="Pfam" id="PF00251"/>
    </source>
</evidence>
<dbReference type="OrthoDB" id="9759709at2"/>
<dbReference type="RefSeq" id="WP_031365727.1">
    <property type="nucleotide sequence ID" value="NZ_FPKS01000001.1"/>
</dbReference>
<comment type="pathway">
    <text evidence="1 9">Glycan biosynthesis; sucrose metabolism.</text>
</comment>
<dbReference type="InterPro" id="IPR013189">
    <property type="entry name" value="Glyco_hydro_32_C"/>
</dbReference>
<dbReference type="InterPro" id="IPR013320">
    <property type="entry name" value="ConA-like_dom_sf"/>
</dbReference>
<keyword evidence="15" id="KW-1185">Reference proteome</keyword>
<dbReference type="InterPro" id="IPR006232">
    <property type="entry name" value="Suc6P_hydrolase"/>
</dbReference>
<dbReference type="Proteomes" id="UP000218979">
    <property type="component" value="Unassembled WGS sequence"/>
</dbReference>
<dbReference type="Gene3D" id="2.115.10.20">
    <property type="entry name" value="Glycosyl hydrolase domain, family 43"/>
    <property type="match status" value="1"/>
</dbReference>
<evidence type="ECO:0000256" key="4">
    <source>
        <dbReference type="ARBA" id="ARBA00019623"/>
    </source>
</evidence>
<sequence>MTQKVDLANQFIAENVKKVNPIYRHHYHLMAPIGWINDPNGFIYYQGAYHLFYQYYPYESKWGPMHWGHAKSEDLIHWEHLPVALAPDEAYDANGCYSGSAIAHEDKLYLIYTGHVEQDGVRREVQCLAMSEDGNHFEKYRHNPIISEVQLEGLDADIADFRDPKIFEREGQFYCIVASKTSEDLGQILLFKSNDLKNWTFFSTLLTGEAKHGTMWECPDLFRLDGKDVLILSPIAMPIDGFAYENLNSTLAFIGEVDWTKGHFKVENEHEIDGGLDFYAPQTCQGPNGKRIMVAWMQMWQRTLPTDDKGHLWAGAMTLPRELSVDKLRLVQKPVPVKLQPKTQRITVSGDKTVLFKDLMTDSCYLKFELDISKTSQVLIALLKSEKSALKLSFDVDTQILTFDRTDFGLPLVGQEQSPLNRRHIKLSLADSEWLIIEIYKDTSSIEIFLNGGVALTATFYELEKSQAISICTDGELNGTLTYSDIK</sequence>
<dbReference type="PANTHER" id="PTHR43101">
    <property type="entry name" value="BETA-FRUCTOSIDASE"/>
    <property type="match status" value="1"/>
</dbReference>
<dbReference type="EMBL" id="FPKS01000001">
    <property type="protein sequence ID" value="SFZ70142.1"/>
    <property type="molecule type" value="Genomic_DNA"/>
</dbReference>
<evidence type="ECO:0000313" key="15">
    <source>
        <dbReference type="Proteomes" id="UP000218979"/>
    </source>
</evidence>
<evidence type="ECO:0000313" key="12">
    <source>
        <dbReference type="EMBL" id="PCS04413.1"/>
    </source>
</evidence>
<keyword evidence="9" id="KW-0963">Cytoplasm</keyword>